<reference evidence="1 2" key="1">
    <citation type="submission" date="2021-07" db="EMBL/GenBank/DDBJ databases">
        <title>Novel Helicobacter sp. Isolated from a cat.</title>
        <authorList>
            <person name="Rimbara E."/>
            <person name="Suzuki M."/>
        </authorList>
    </citation>
    <scope>NUCLEOTIDE SEQUENCE [LARGE SCALE GENOMIC DNA]</scope>
    <source>
        <strain evidence="2">NHP19-012</strain>
    </source>
</reference>
<organism evidence="1 2">
    <name type="scientific">Helicobacter gastrofelis</name>
    <dbReference type="NCBI Taxonomy" id="2849642"/>
    <lineage>
        <taxon>Bacteria</taxon>
        <taxon>Pseudomonadati</taxon>
        <taxon>Campylobacterota</taxon>
        <taxon>Epsilonproteobacteria</taxon>
        <taxon>Campylobacterales</taxon>
        <taxon>Helicobacteraceae</taxon>
        <taxon>Helicobacter</taxon>
    </lineage>
</organism>
<gene>
    <name evidence="1" type="ORF">NHP190012_11020</name>
</gene>
<sequence>MGSLFATFNDTIFNAQQNGLKATLKSMIDTPTADVVIPKGGVVPAVLGVAPKTLSLPVRKIS</sequence>
<proteinExistence type="predicted"/>
<dbReference type="EMBL" id="AP024819">
    <property type="protein sequence ID" value="BCZ19460.1"/>
    <property type="molecule type" value="Genomic_DNA"/>
</dbReference>
<protein>
    <submittedName>
        <fullName evidence="1">Uncharacterized protein</fullName>
    </submittedName>
</protein>
<keyword evidence="2" id="KW-1185">Reference proteome</keyword>
<name>A0ABM7SF41_9HELI</name>
<dbReference type="Proteomes" id="UP000826146">
    <property type="component" value="Chromosome"/>
</dbReference>
<evidence type="ECO:0000313" key="2">
    <source>
        <dbReference type="Proteomes" id="UP000826146"/>
    </source>
</evidence>
<accession>A0ABM7SF41</accession>
<evidence type="ECO:0000313" key="1">
    <source>
        <dbReference type="EMBL" id="BCZ19460.1"/>
    </source>
</evidence>